<dbReference type="Proteomes" id="UP000806285">
    <property type="component" value="Unassembled WGS sequence"/>
</dbReference>
<dbReference type="InterPro" id="IPR007560">
    <property type="entry name" value="Restrct_endonuc_IV_Mrr"/>
</dbReference>
<name>A0ABR9S3D1_9BURK</name>
<feature type="domain" description="IrrE N-terminal-like" evidence="2">
    <location>
        <begin position="302"/>
        <end position="423"/>
    </location>
</feature>
<gene>
    <name evidence="3" type="ORF">IM787_10605</name>
</gene>
<dbReference type="RefSeq" id="WP_193676637.1">
    <property type="nucleotide sequence ID" value="NZ_JADDIV010000003.1"/>
</dbReference>
<dbReference type="InterPro" id="IPR010359">
    <property type="entry name" value="IrrE_HExxH"/>
</dbReference>
<feature type="domain" description="Restriction endonuclease type IV Mrr" evidence="1">
    <location>
        <begin position="69"/>
        <end position="132"/>
    </location>
</feature>
<keyword evidence="4" id="KW-1185">Reference proteome</keyword>
<dbReference type="PANTHER" id="PTHR43236">
    <property type="entry name" value="ANTITOXIN HIGA1"/>
    <property type="match status" value="1"/>
</dbReference>
<dbReference type="InterPro" id="IPR011335">
    <property type="entry name" value="Restrct_endonuc-II-like"/>
</dbReference>
<dbReference type="InterPro" id="IPR052345">
    <property type="entry name" value="Rad_response_metalloprotease"/>
</dbReference>
<evidence type="ECO:0000313" key="3">
    <source>
        <dbReference type="EMBL" id="MBE7368019.1"/>
    </source>
</evidence>
<dbReference type="Gene3D" id="1.10.10.2910">
    <property type="match status" value="1"/>
</dbReference>
<evidence type="ECO:0000313" key="4">
    <source>
        <dbReference type="Proteomes" id="UP000806285"/>
    </source>
</evidence>
<dbReference type="Pfam" id="PF04471">
    <property type="entry name" value="Mrr_cat"/>
    <property type="match status" value="1"/>
</dbReference>
<evidence type="ECO:0000259" key="1">
    <source>
        <dbReference type="Pfam" id="PF04471"/>
    </source>
</evidence>
<proteinExistence type="predicted"/>
<protein>
    <submittedName>
        <fullName evidence="3">ImmA/IrrE family metallo-endopeptidase</fullName>
    </submittedName>
</protein>
<comment type="caution">
    <text evidence="3">The sequence shown here is derived from an EMBL/GenBank/DDBJ whole genome shotgun (WGS) entry which is preliminary data.</text>
</comment>
<sequence length="451" mass="50139">MAAASSTHAKGNSLERRIRDLFQSEIDADRFWAKKQNCKVFWKKGYFSKDRGTEIVFDVAIELYLPGARDYSCLVLIECKNYSHSVPVDDAEEFFAKVQQVAAANVKAVIASTASFQHGTREFAKSKGMGLVRYFGPEDFKWELKRSPSASAQTTPADDAELVGSALSVDTFHSLAFDLYLQSPVRDTNSLWDFFEDLVLDSALTKDQARRVANRRSKLSSQIPFYDKDELESKAADILAALDYSGGEVDLDSLCERESALTGLKVERGVAAPASTASAPVLGRITFDPPLIQVFAVGSPHRGRDRFTLAHELSQHLLNHGRFLVRESCDDKDFELQRSPAFEGADVARMEFQANFLAAGLLMPRTHVAEDFQRVVRALDIPNRGYGPLYVDNQPCNLQSFDSVTGGLMQRYGVSRSAVKIRLESLGLLRDARRPLGFRSVHSILAGLHDQ</sequence>
<evidence type="ECO:0000259" key="2">
    <source>
        <dbReference type="Pfam" id="PF06114"/>
    </source>
</evidence>
<reference evidence="3 4" key="1">
    <citation type="submission" date="2020-10" db="EMBL/GenBank/DDBJ databases">
        <title>Ramlibacter sp. HM2 16S ribosomal RNA gene Genome sequencing and assembly.</title>
        <authorList>
            <person name="Kang M."/>
        </authorList>
    </citation>
    <scope>NUCLEOTIDE SEQUENCE [LARGE SCALE GENOMIC DNA]</scope>
    <source>
        <strain evidence="3 4">HM2</strain>
    </source>
</reference>
<dbReference type="EMBL" id="JADDIV010000003">
    <property type="protein sequence ID" value="MBE7368019.1"/>
    <property type="molecule type" value="Genomic_DNA"/>
</dbReference>
<dbReference type="PANTHER" id="PTHR43236:SF1">
    <property type="entry name" value="BLL7220 PROTEIN"/>
    <property type="match status" value="1"/>
</dbReference>
<accession>A0ABR9S3D1</accession>
<organism evidence="3 4">
    <name type="scientific">Ramlibacter pallidus</name>
    <dbReference type="NCBI Taxonomy" id="2780087"/>
    <lineage>
        <taxon>Bacteria</taxon>
        <taxon>Pseudomonadati</taxon>
        <taxon>Pseudomonadota</taxon>
        <taxon>Betaproteobacteria</taxon>
        <taxon>Burkholderiales</taxon>
        <taxon>Comamonadaceae</taxon>
        <taxon>Ramlibacter</taxon>
    </lineage>
</organism>
<dbReference type="Pfam" id="PF06114">
    <property type="entry name" value="Peptidase_M78"/>
    <property type="match status" value="1"/>
</dbReference>
<dbReference type="SUPFAM" id="SSF52980">
    <property type="entry name" value="Restriction endonuclease-like"/>
    <property type="match status" value="1"/>
</dbReference>